<keyword evidence="1" id="KW-0001">2Fe-2S</keyword>
<evidence type="ECO:0000256" key="3">
    <source>
        <dbReference type="ARBA" id="ARBA00023004"/>
    </source>
</evidence>
<dbReference type="GO" id="GO:0051537">
    <property type="term" value="F:2 iron, 2 sulfur cluster binding"/>
    <property type="evidence" value="ECO:0007669"/>
    <property type="project" value="UniProtKB-KW"/>
</dbReference>
<dbReference type="SUPFAM" id="SSF52833">
    <property type="entry name" value="Thioredoxin-like"/>
    <property type="match status" value="1"/>
</dbReference>
<accession>A0A1J1HBY2</accession>
<name>A0A1J1HBY2_PLARL</name>
<gene>
    <name evidence="7" type="primary">GLP2</name>
    <name evidence="7" type="ORF">PRELSG_1141400</name>
</gene>
<dbReference type="InterPro" id="IPR036249">
    <property type="entry name" value="Thioredoxin-like_sf"/>
</dbReference>
<reference evidence="7 8" key="1">
    <citation type="submission" date="2015-04" db="EMBL/GenBank/DDBJ databases">
        <authorList>
            <consortium name="Pathogen Informatics"/>
        </authorList>
    </citation>
    <scope>NUCLEOTIDE SEQUENCE [LARGE SCALE GENOMIC DNA]</scope>
    <source>
        <strain evidence="7 8">SGS1</strain>
    </source>
</reference>
<dbReference type="InterPro" id="IPR004480">
    <property type="entry name" value="Monothiol_GRX-rel"/>
</dbReference>
<evidence type="ECO:0000313" key="7">
    <source>
        <dbReference type="EMBL" id="CRH01065.1"/>
    </source>
</evidence>
<dbReference type="VEuPathDB" id="PlasmoDB:PRELSG_1141400"/>
<dbReference type="Gene3D" id="3.40.30.10">
    <property type="entry name" value="Glutaredoxin"/>
    <property type="match status" value="1"/>
</dbReference>
<dbReference type="PANTHER" id="PTHR10293">
    <property type="entry name" value="GLUTAREDOXIN FAMILY MEMBER"/>
    <property type="match status" value="1"/>
</dbReference>
<dbReference type="InterPro" id="IPR002109">
    <property type="entry name" value="Glutaredoxin"/>
</dbReference>
<dbReference type="CDD" id="cd03028">
    <property type="entry name" value="GRX_PICOT_like"/>
    <property type="match status" value="1"/>
</dbReference>
<dbReference type="FunFam" id="3.40.30.10:FF:000012">
    <property type="entry name" value="Monothiol glutaredoxin"/>
    <property type="match status" value="1"/>
</dbReference>
<evidence type="ECO:0000256" key="1">
    <source>
        <dbReference type="ARBA" id="ARBA00022714"/>
    </source>
</evidence>
<dbReference type="NCBIfam" id="TIGR00365">
    <property type="entry name" value="Grx4 family monothiol glutaredoxin"/>
    <property type="match status" value="1"/>
</dbReference>
<dbReference type="PANTHER" id="PTHR10293:SF72">
    <property type="entry name" value="MONOTHIOL GLUTAREDOXIN-S14, CHLOROPLASTIC"/>
    <property type="match status" value="1"/>
</dbReference>
<dbReference type="OMA" id="SKTFPQC"/>
<dbReference type="RefSeq" id="XP_028534066.1">
    <property type="nucleotide sequence ID" value="XM_028677704.1"/>
</dbReference>
<dbReference type="AlphaFoldDB" id="A0A1J1HBY2"/>
<dbReference type="EMBL" id="LN835306">
    <property type="protein sequence ID" value="CRH01065.1"/>
    <property type="molecule type" value="Genomic_DNA"/>
</dbReference>
<dbReference type="InterPro" id="IPR033658">
    <property type="entry name" value="GRX_PICOT-like"/>
</dbReference>
<dbReference type="KEGG" id="prel:PRELSG_1141400"/>
<feature type="domain" description="Glutaredoxin" evidence="6">
    <location>
        <begin position="119"/>
        <end position="183"/>
    </location>
</feature>
<evidence type="ECO:0000259" key="6">
    <source>
        <dbReference type="Pfam" id="PF00462"/>
    </source>
</evidence>
<evidence type="ECO:0000256" key="4">
    <source>
        <dbReference type="ARBA" id="ARBA00023014"/>
    </source>
</evidence>
<evidence type="ECO:0000313" key="8">
    <source>
        <dbReference type="Proteomes" id="UP000220158"/>
    </source>
</evidence>
<sequence>MNFIKEEEQSKCVEDKGFKLFYINSNKAKEYEHHINVLKAMSEDYETIKIYVINKEDSKCEFLFYKNNNLIKSFANGHLGSMTSFLRKYITSNNTNNEEEHSEKRVIERIEYLLKNNKIILFMKGSKHFPQCKFSNAVIFILNNLKIKYETYDILQDEEVRNKLKIYSNWPTYPQLYINSELIGGHDIIKSMFENDELKSIIPEDCFEH</sequence>
<dbReference type="OrthoDB" id="415696at2759"/>
<keyword evidence="8" id="KW-1185">Reference proteome</keyword>
<dbReference type="PROSITE" id="PS51354">
    <property type="entry name" value="GLUTAREDOXIN_2"/>
    <property type="match status" value="1"/>
</dbReference>
<keyword evidence="5" id="KW-0676">Redox-active center</keyword>
<evidence type="ECO:0000256" key="2">
    <source>
        <dbReference type="ARBA" id="ARBA00022723"/>
    </source>
</evidence>
<dbReference type="Pfam" id="PF00462">
    <property type="entry name" value="Glutaredoxin"/>
    <property type="match status" value="1"/>
</dbReference>
<dbReference type="Proteomes" id="UP000220158">
    <property type="component" value="Chromosome 11"/>
</dbReference>
<protein>
    <submittedName>
        <fullName evidence="7">Glutaredoxin-like protein, putative</fullName>
    </submittedName>
</protein>
<dbReference type="GeneID" id="39737192"/>
<keyword evidence="2" id="KW-0479">Metal-binding</keyword>
<evidence type="ECO:0000256" key="5">
    <source>
        <dbReference type="ARBA" id="ARBA00023284"/>
    </source>
</evidence>
<proteinExistence type="predicted"/>
<dbReference type="GO" id="GO:0046872">
    <property type="term" value="F:metal ion binding"/>
    <property type="evidence" value="ECO:0007669"/>
    <property type="project" value="UniProtKB-KW"/>
</dbReference>
<keyword evidence="4" id="KW-0411">Iron-sulfur</keyword>
<organism evidence="7 8">
    <name type="scientific">Plasmodium relictum</name>
    <dbReference type="NCBI Taxonomy" id="85471"/>
    <lineage>
        <taxon>Eukaryota</taxon>
        <taxon>Sar</taxon>
        <taxon>Alveolata</taxon>
        <taxon>Apicomplexa</taxon>
        <taxon>Aconoidasida</taxon>
        <taxon>Haemosporida</taxon>
        <taxon>Plasmodiidae</taxon>
        <taxon>Plasmodium</taxon>
        <taxon>Plasmodium (Haemamoeba)</taxon>
    </lineage>
</organism>
<keyword evidence="3" id="KW-0408">Iron</keyword>